<accession>K1SC67</accession>
<gene>
    <name evidence="2" type="ORF">OBE_13660</name>
</gene>
<protein>
    <recommendedName>
        <fullName evidence="1">SMEK domain-containing protein</fullName>
    </recommendedName>
</protein>
<name>K1SC67_9ZZZZ</name>
<dbReference type="InterPro" id="IPR047740">
    <property type="entry name" value="SMEK_dom"/>
</dbReference>
<sequence>MTEIATSIKMSNKKNMTDINIICEEIFGVILNKLYGLNLVSVSMEFSSNFIAVDLVDYEKRVAYQVTSQDKRDKILSTIDKFNKSDLSDKVDQLQFLILSSRKHKYRGADKIPLKNGNDFFVFATYNEF</sequence>
<dbReference type="AlphaFoldDB" id="K1SC67"/>
<dbReference type="NCBIfam" id="NF033859">
    <property type="entry name" value="SMEK_N"/>
    <property type="match status" value="1"/>
</dbReference>
<feature type="domain" description="SMEK" evidence="1">
    <location>
        <begin position="2"/>
        <end position="109"/>
    </location>
</feature>
<dbReference type="EMBL" id="AJWZ01009439">
    <property type="protein sequence ID" value="EKC51325.1"/>
    <property type="molecule type" value="Genomic_DNA"/>
</dbReference>
<evidence type="ECO:0000313" key="2">
    <source>
        <dbReference type="EMBL" id="EKC51325.1"/>
    </source>
</evidence>
<organism evidence="2">
    <name type="scientific">human gut metagenome</name>
    <dbReference type="NCBI Taxonomy" id="408170"/>
    <lineage>
        <taxon>unclassified sequences</taxon>
        <taxon>metagenomes</taxon>
        <taxon>organismal metagenomes</taxon>
    </lineage>
</organism>
<dbReference type="Pfam" id="PF21941">
    <property type="entry name" value="SMEK_N"/>
    <property type="match status" value="1"/>
</dbReference>
<proteinExistence type="predicted"/>
<reference evidence="2" key="1">
    <citation type="journal article" date="2013" name="Environ. Microbiol.">
        <title>Microbiota from the distal guts of lean and obese adolescents exhibit partial functional redundancy besides clear differences in community structure.</title>
        <authorList>
            <person name="Ferrer M."/>
            <person name="Ruiz A."/>
            <person name="Lanza F."/>
            <person name="Haange S.B."/>
            <person name="Oberbach A."/>
            <person name="Till H."/>
            <person name="Bargiela R."/>
            <person name="Campoy C."/>
            <person name="Segura M.T."/>
            <person name="Richter M."/>
            <person name="von Bergen M."/>
            <person name="Seifert J."/>
            <person name="Suarez A."/>
        </authorList>
    </citation>
    <scope>NUCLEOTIDE SEQUENCE</scope>
</reference>
<evidence type="ECO:0000259" key="1">
    <source>
        <dbReference type="Pfam" id="PF21941"/>
    </source>
</evidence>
<comment type="caution">
    <text evidence="2">The sequence shown here is derived from an EMBL/GenBank/DDBJ whole genome shotgun (WGS) entry which is preliminary data.</text>
</comment>